<organism evidence="10 11">
    <name type="scientific">Pollutimonas subterranea</name>
    <dbReference type="NCBI Taxonomy" id="2045210"/>
    <lineage>
        <taxon>Bacteria</taxon>
        <taxon>Pseudomonadati</taxon>
        <taxon>Pseudomonadota</taxon>
        <taxon>Betaproteobacteria</taxon>
        <taxon>Burkholderiales</taxon>
        <taxon>Alcaligenaceae</taxon>
        <taxon>Pollutimonas</taxon>
    </lineage>
</organism>
<evidence type="ECO:0000259" key="8">
    <source>
        <dbReference type="Pfam" id="PF01171"/>
    </source>
</evidence>
<comment type="subcellular location">
    <subcellularLocation>
        <location evidence="7">Cytoplasm</location>
    </subcellularLocation>
</comment>
<comment type="catalytic activity">
    <reaction evidence="6 7">
        <text>cytidine(34) in tRNA(Ile2) + L-lysine + ATP = lysidine(34) in tRNA(Ile2) + AMP + diphosphate + H(+)</text>
        <dbReference type="Rhea" id="RHEA:43744"/>
        <dbReference type="Rhea" id="RHEA-COMP:10625"/>
        <dbReference type="Rhea" id="RHEA-COMP:10670"/>
        <dbReference type="ChEBI" id="CHEBI:15378"/>
        <dbReference type="ChEBI" id="CHEBI:30616"/>
        <dbReference type="ChEBI" id="CHEBI:32551"/>
        <dbReference type="ChEBI" id="CHEBI:33019"/>
        <dbReference type="ChEBI" id="CHEBI:82748"/>
        <dbReference type="ChEBI" id="CHEBI:83665"/>
        <dbReference type="ChEBI" id="CHEBI:456215"/>
        <dbReference type="EC" id="6.3.4.19"/>
    </reaction>
</comment>
<feature type="domain" description="tRNA(Ile)-lysidine/2-thiocytidine synthase N-terminal" evidence="8">
    <location>
        <begin position="33"/>
        <end position="216"/>
    </location>
</feature>
<proteinExistence type="inferred from homology"/>
<evidence type="ECO:0000256" key="1">
    <source>
        <dbReference type="ARBA" id="ARBA00022490"/>
    </source>
</evidence>
<keyword evidence="2 7" id="KW-0436">Ligase</keyword>
<dbReference type="AlphaFoldDB" id="A0A2N4U8F6"/>
<dbReference type="InterPro" id="IPR015262">
    <property type="entry name" value="tRNA_Ile_lys_synt_subst-bd"/>
</dbReference>
<dbReference type="InterPro" id="IPR014729">
    <property type="entry name" value="Rossmann-like_a/b/a_fold"/>
</dbReference>
<evidence type="ECO:0000256" key="3">
    <source>
        <dbReference type="ARBA" id="ARBA00022694"/>
    </source>
</evidence>
<dbReference type="Gene3D" id="1.20.59.20">
    <property type="match status" value="1"/>
</dbReference>
<dbReference type="InterPro" id="IPR012094">
    <property type="entry name" value="tRNA_Ile_lys_synt"/>
</dbReference>
<feature type="domain" description="tRNA(Ile)-lysidine synthase substrate-binding" evidence="9">
    <location>
        <begin position="268"/>
        <end position="336"/>
    </location>
</feature>
<dbReference type="GO" id="GO:0006400">
    <property type="term" value="P:tRNA modification"/>
    <property type="evidence" value="ECO:0007669"/>
    <property type="project" value="UniProtKB-UniRule"/>
</dbReference>
<name>A0A2N4U8F6_9BURK</name>
<dbReference type="GO" id="GO:0005524">
    <property type="term" value="F:ATP binding"/>
    <property type="evidence" value="ECO:0007669"/>
    <property type="project" value="UniProtKB-UniRule"/>
</dbReference>
<keyword evidence="5 7" id="KW-0067">ATP-binding</keyword>
<accession>A0A2N4U8F6</accession>
<dbReference type="EMBL" id="PDNW01000002">
    <property type="protein sequence ID" value="PLC51297.1"/>
    <property type="molecule type" value="Genomic_DNA"/>
</dbReference>
<dbReference type="InterPro" id="IPR011063">
    <property type="entry name" value="TilS/TtcA_N"/>
</dbReference>
<comment type="domain">
    <text evidence="7">The N-terminal region contains the highly conserved SGGXDS motif, predicted to be a P-loop motif involved in ATP binding.</text>
</comment>
<comment type="caution">
    <text evidence="10">The sequence shown here is derived from an EMBL/GenBank/DDBJ whole genome shotgun (WGS) entry which is preliminary data.</text>
</comment>
<evidence type="ECO:0000259" key="9">
    <source>
        <dbReference type="Pfam" id="PF09179"/>
    </source>
</evidence>
<dbReference type="OrthoDB" id="9807403at2"/>
<sequence length="358" mass="39496">MPSDEFWSNFGSAGLLQAMDDALAALPQPANRIAVALSGGADSAMLAVHAAILARRNKLTLHFFHVHHGLQAAAAQWQGHVHDLAHWLRVPCHSRMVRVGLSTGAGMESAARDARYEALRSMAAQTGVAHILLAHHRNDQAETVMLRLLRGSGPTGLAAMASTMKREGLTYLRPWLDVDRAVILEQADQFFSFSDWAPVDDPSNANDKYTRAAVRERLVPVLNERWPGWQGIVLRHARQSAETQQVLDEVAAQDFAGLSPADDSRSFSLAGWRLLSAARQALVLRYWLALHGVRMPTDARLQDIMRQLRGLHAMGHDRQMRVKHGPVWIRCVQGRVLLDAAVAAPACLPAENSNDEKR</sequence>
<evidence type="ECO:0000256" key="7">
    <source>
        <dbReference type="HAMAP-Rule" id="MF_01161"/>
    </source>
</evidence>
<dbReference type="PANTHER" id="PTHR43033:SF1">
    <property type="entry name" value="TRNA(ILE)-LYSIDINE SYNTHASE-RELATED"/>
    <property type="match status" value="1"/>
</dbReference>
<dbReference type="Pfam" id="PF09179">
    <property type="entry name" value="TilS"/>
    <property type="match status" value="1"/>
</dbReference>
<comment type="similarity">
    <text evidence="7">Belongs to the tRNA(Ile)-lysidine synthase family.</text>
</comment>
<dbReference type="Pfam" id="PF01171">
    <property type="entry name" value="ATP_bind_3"/>
    <property type="match status" value="1"/>
</dbReference>
<keyword evidence="1 7" id="KW-0963">Cytoplasm</keyword>
<keyword evidence="3 7" id="KW-0819">tRNA processing</keyword>
<evidence type="ECO:0000256" key="5">
    <source>
        <dbReference type="ARBA" id="ARBA00022840"/>
    </source>
</evidence>
<dbReference type="SUPFAM" id="SSF52402">
    <property type="entry name" value="Adenine nucleotide alpha hydrolases-like"/>
    <property type="match status" value="1"/>
</dbReference>
<dbReference type="PANTHER" id="PTHR43033">
    <property type="entry name" value="TRNA(ILE)-LYSIDINE SYNTHASE-RELATED"/>
    <property type="match status" value="1"/>
</dbReference>
<dbReference type="CDD" id="cd01992">
    <property type="entry name" value="TilS_N"/>
    <property type="match status" value="1"/>
</dbReference>
<protein>
    <recommendedName>
        <fullName evidence="7">tRNA(Ile)-lysidine synthase</fullName>
        <ecNumber evidence="7">6.3.4.19</ecNumber>
    </recommendedName>
    <alternativeName>
        <fullName evidence="7">tRNA(Ile)-2-lysyl-cytidine synthase</fullName>
    </alternativeName>
    <alternativeName>
        <fullName evidence="7">tRNA(Ile)-lysidine synthetase</fullName>
    </alternativeName>
</protein>
<evidence type="ECO:0000256" key="4">
    <source>
        <dbReference type="ARBA" id="ARBA00022741"/>
    </source>
</evidence>
<evidence type="ECO:0000256" key="2">
    <source>
        <dbReference type="ARBA" id="ARBA00022598"/>
    </source>
</evidence>
<dbReference type="NCBIfam" id="TIGR02432">
    <property type="entry name" value="lysidine_TilS_N"/>
    <property type="match status" value="1"/>
</dbReference>
<dbReference type="GO" id="GO:0032267">
    <property type="term" value="F:tRNA(Ile)-lysidine synthase activity"/>
    <property type="evidence" value="ECO:0007669"/>
    <property type="project" value="UniProtKB-EC"/>
</dbReference>
<evidence type="ECO:0000256" key="6">
    <source>
        <dbReference type="ARBA" id="ARBA00048539"/>
    </source>
</evidence>
<dbReference type="SUPFAM" id="SSF82829">
    <property type="entry name" value="MesJ substrate recognition domain-like"/>
    <property type="match status" value="1"/>
</dbReference>
<dbReference type="EC" id="6.3.4.19" evidence="7"/>
<comment type="function">
    <text evidence="7">Ligates lysine onto the cytidine present at position 34 of the AUA codon-specific tRNA(Ile) that contains the anticodon CAU, in an ATP-dependent manner. Cytidine is converted to lysidine, thus changing the amino acid specificity of the tRNA from methionine to isoleucine.</text>
</comment>
<evidence type="ECO:0000313" key="11">
    <source>
        <dbReference type="Proteomes" id="UP000234190"/>
    </source>
</evidence>
<dbReference type="Gene3D" id="3.40.50.620">
    <property type="entry name" value="HUPs"/>
    <property type="match status" value="1"/>
</dbReference>
<dbReference type="Proteomes" id="UP000234190">
    <property type="component" value="Unassembled WGS sequence"/>
</dbReference>
<dbReference type="GO" id="GO:0005737">
    <property type="term" value="C:cytoplasm"/>
    <property type="evidence" value="ECO:0007669"/>
    <property type="project" value="UniProtKB-SubCell"/>
</dbReference>
<reference evidence="10 11" key="1">
    <citation type="submission" date="2017-10" db="EMBL/GenBank/DDBJ databases">
        <title>Two draft genome sequences of Pusillimonas sp. strains isolated from a nitrate- and radionuclide-contaminated groundwater in Russia.</title>
        <authorList>
            <person name="Grouzdev D.S."/>
            <person name="Tourova T.P."/>
            <person name="Goeva M.A."/>
            <person name="Babich T.L."/>
            <person name="Sokolova D.S."/>
            <person name="Abdullin R."/>
            <person name="Poltaraus A.B."/>
            <person name="Toshchakov S.V."/>
            <person name="Nazina T.N."/>
        </authorList>
    </citation>
    <scope>NUCLEOTIDE SEQUENCE [LARGE SCALE GENOMIC DNA]</scope>
    <source>
        <strain evidence="10 11">JR1/69-3-13</strain>
    </source>
</reference>
<keyword evidence="4 7" id="KW-0547">Nucleotide-binding</keyword>
<gene>
    <name evidence="7 10" type="primary">tilS</name>
    <name evidence="10" type="ORF">CR159_03450</name>
</gene>
<evidence type="ECO:0000313" key="10">
    <source>
        <dbReference type="EMBL" id="PLC51297.1"/>
    </source>
</evidence>
<dbReference type="RefSeq" id="WP_102072615.1">
    <property type="nucleotide sequence ID" value="NZ_PDNW01000002.1"/>
</dbReference>
<dbReference type="HAMAP" id="MF_01161">
    <property type="entry name" value="tRNA_Ile_lys_synt"/>
    <property type="match status" value="1"/>
</dbReference>
<feature type="binding site" evidence="7">
    <location>
        <begin position="38"/>
        <end position="43"/>
    </location>
    <ligand>
        <name>ATP</name>
        <dbReference type="ChEBI" id="CHEBI:30616"/>
    </ligand>
</feature>
<dbReference type="InterPro" id="IPR012795">
    <property type="entry name" value="tRNA_Ile_lys_synt_N"/>
</dbReference>
<keyword evidence="11" id="KW-1185">Reference proteome</keyword>